<name>A0ABX2VB79_9BACL</name>
<feature type="signal peptide" evidence="1">
    <location>
        <begin position="1"/>
        <end position="17"/>
    </location>
</feature>
<dbReference type="RefSeq" id="WP_028106324.1">
    <property type="nucleotide sequence ID" value="NZ_LVVL01000001.1"/>
</dbReference>
<proteinExistence type="predicted"/>
<comment type="caution">
    <text evidence="2">The sequence shown here is derived from an EMBL/GenBank/DDBJ whole genome shotgun (WGS) entry which is preliminary data.</text>
</comment>
<dbReference type="Proteomes" id="UP000078447">
    <property type="component" value="Unassembled WGS sequence"/>
</dbReference>
<dbReference type="PROSITE" id="PS51257">
    <property type="entry name" value="PROKAR_LIPOPROTEIN"/>
    <property type="match status" value="1"/>
</dbReference>
<keyword evidence="3" id="KW-1185">Reference proteome</keyword>
<reference evidence="2 3" key="1">
    <citation type="submission" date="2016-03" db="EMBL/GenBank/DDBJ databases">
        <authorList>
            <person name="Cho S.-Y."/>
            <person name="Lim S."/>
            <person name="Kim H."/>
            <person name="Soh E.H."/>
            <person name="Moon J.S."/>
        </authorList>
    </citation>
    <scope>NUCLEOTIDE SEQUENCE [LARGE SCALE GENOMIC DNA]</scope>
    <source>
        <strain evidence="2 3">KCTC 3810</strain>
    </source>
</reference>
<protein>
    <recommendedName>
        <fullName evidence="4">Lipoprotein</fullName>
    </recommendedName>
</protein>
<feature type="chain" id="PRO_5045303571" description="Lipoprotein" evidence="1">
    <location>
        <begin position="18"/>
        <end position="115"/>
    </location>
</feature>
<sequence length="115" mass="12924">MKRILVILLSGSLFVLAGCSQSDTESTGSYAMIVVVNNKEYNGTEAQLDTSKQLGEEINKIIKKTKANEMPQGNNQSNYFPVGSKIYSVKGTEDYIIVKDKENKKWLLEKVMNRE</sequence>
<keyword evidence="1" id="KW-0732">Signal</keyword>
<gene>
    <name evidence="2" type="ORF">A3783_06015</name>
</gene>
<organism evidence="2 3">
    <name type="scientific">Exiguobacterium undae</name>
    <dbReference type="NCBI Taxonomy" id="169177"/>
    <lineage>
        <taxon>Bacteria</taxon>
        <taxon>Bacillati</taxon>
        <taxon>Bacillota</taxon>
        <taxon>Bacilli</taxon>
        <taxon>Bacillales</taxon>
        <taxon>Bacillales Family XII. Incertae Sedis</taxon>
        <taxon>Exiguobacterium</taxon>
    </lineage>
</organism>
<dbReference type="EMBL" id="LVVL01000001">
    <property type="protein sequence ID" value="OAN15488.1"/>
    <property type="molecule type" value="Genomic_DNA"/>
</dbReference>
<accession>A0ABX2VB79</accession>
<evidence type="ECO:0000256" key="1">
    <source>
        <dbReference type="SAM" id="SignalP"/>
    </source>
</evidence>
<evidence type="ECO:0008006" key="4">
    <source>
        <dbReference type="Google" id="ProtNLM"/>
    </source>
</evidence>
<evidence type="ECO:0000313" key="3">
    <source>
        <dbReference type="Proteomes" id="UP000078447"/>
    </source>
</evidence>
<evidence type="ECO:0000313" key="2">
    <source>
        <dbReference type="EMBL" id="OAN15488.1"/>
    </source>
</evidence>